<evidence type="ECO:0000256" key="2">
    <source>
        <dbReference type="ARBA" id="ARBA00022679"/>
    </source>
</evidence>
<dbReference type="CDD" id="cd03784">
    <property type="entry name" value="GT1_Gtf-like"/>
    <property type="match status" value="1"/>
</dbReference>
<dbReference type="GO" id="GO:1901135">
    <property type="term" value="P:carbohydrate derivative metabolic process"/>
    <property type="evidence" value="ECO:0007669"/>
    <property type="project" value="UniProtKB-ARBA"/>
</dbReference>
<comment type="similarity">
    <text evidence="1">Belongs to the UDP-glycosyltransferase family.</text>
</comment>
<dbReference type="PANTHER" id="PTHR48044">
    <property type="entry name" value="GLYCOSYLTRANSFERASE"/>
    <property type="match status" value="1"/>
</dbReference>
<dbReference type="Pfam" id="PF26168">
    <property type="entry name" value="Glyco_transf_N"/>
    <property type="match status" value="1"/>
</dbReference>
<dbReference type="InterPro" id="IPR002213">
    <property type="entry name" value="UDP_glucos_trans"/>
</dbReference>
<keyword evidence="2" id="KW-0808">Transferase</keyword>
<dbReference type="InterPro" id="IPR058980">
    <property type="entry name" value="Glyco_transf_N"/>
</dbReference>
<evidence type="ECO:0000313" key="4">
    <source>
        <dbReference type="EMBL" id="JAG98711.1"/>
    </source>
</evidence>
<reference evidence="4" key="1">
    <citation type="submission" date="2015-03" db="EMBL/GenBank/DDBJ databases">
        <title>A transcriptome of Araucaria cunninghamii, an australian fine timber species.</title>
        <authorList>
            <person name="Jing Yi C.J.Y."/>
            <person name="Yin San L.Y.S."/>
            <person name="Abdul Karim S.S."/>
            <person name="Wan Azmi N.N."/>
            <person name="Hercus R.R."/>
            <person name="Croft L.L."/>
        </authorList>
    </citation>
    <scope>NUCLEOTIDE SEQUENCE</scope>
    <source>
        <strain evidence="4">MI0301</strain>
        <tissue evidence="4">Leaf</tissue>
    </source>
</reference>
<dbReference type="AlphaFoldDB" id="A0A0D6R7K6"/>
<dbReference type="Gene3D" id="3.40.50.2000">
    <property type="entry name" value="Glycogen Phosphorylase B"/>
    <property type="match status" value="2"/>
</dbReference>
<proteinExistence type="inferred from homology"/>
<dbReference type="PANTHER" id="PTHR48044:SF3">
    <property type="entry name" value="UDP-GLYCOSYLTRANSFERASE 91C1-LIKE"/>
    <property type="match status" value="1"/>
</dbReference>
<dbReference type="GO" id="GO:0008194">
    <property type="term" value="F:UDP-glycosyltransferase activity"/>
    <property type="evidence" value="ECO:0007669"/>
    <property type="project" value="InterPro"/>
</dbReference>
<protein>
    <recommendedName>
        <fullName evidence="3">Glycosyltransferase N-terminal domain-containing protein</fullName>
    </recommendedName>
</protein>
<name>A0A0D6R7K6_ARACU</name>
<evidence type="ECO:0000259" key="3">
    <source>
        <dbReference type="Pfam" id="PF26168"/>
    </source>
</evidence>
<organism evidence="4">
    <name type="scientific">Araucaria cunninghamii</name>
    <name type="common">Hoop pine</name>
    <name type="synonym">Moreton Bay pine</name>
    <dbReference type="NCBI Taxonomy" id="56994"/>
    <lineage>
        <taxon>Eukaryota</taxon>
        <taxon>Viridiplantae</taxon>
        <taxon>Streptophyta</taxon>
        <taxon>Embryophyta</taxon>
        <taxon>Tracheophyta</taxon>
        <taxon>Spermatophyta</taxon>
        <taxon>Pinopsida</taxon>
        <taxon>Pinidae</taxon>
        <taxon>Conifers II</taxon>
        <taxon>Araucariales</taxon>
        <taxon>Araucariaceae</taxon>
        <taxon>Araucaria</taxon>
    </lineage>
</organism>
<dbReference type="FunFam" id="3.40.50.2000:FF:000060">
    <property type="entry name" value="Glycosyltransferase"/>
    <property type="match status" value="1"/>
</dbReference>
<dbReference type="SUPFAM" id="SSF53756">
    <property type="entry name" value="UDP-Glycosyltransferase/glycogen phosphorylase"/>
    <property type="match status" value="1"/>
</dbReference>
<dbReference type="Pfam" id="PF00201">
    <property type="entry name" value="UDPGT"/>
    <property type="match status" value="1"/>
</dbReference>
<dbReference type="EMBL" id="GCKF01019495">
    <property type="protein sequence ID" value="JAG98711.1"/>
    <property type="molecule type" value="Transcribed_RNA"/>
</dbReference>
<sequence>MNRQKNVLQQYSQNSCVLILSVMDLFPSENGHGHGSKLHVAMFPWLAHGHIFPYIQLSKKLAEKGLTISFISTPLNIAKIIKPSFATLKSPGKVHLLELPLPPVDGLPAGVDNTADLPIHLTPLFDKAVDGLEKPLEDLLGRIRPDCVVFDFLQWWTPRAAAKFGIPAVFFPTFGAAFSSYAIHPARRGSESTAEDLTKPPPGYPSAAISWKPYEARAVMGCNRPQGPNEISYLERIFRCYEHCSAMAVKTCDEVEGKFVRYLQEVIGKPVLPLGPLLSGVASRESDCLAWLDRRTPGSVVYVAFGSNFFMSRDDMGEIALGLEGSMLPFLWALRLPHGRHGCRVTDLLPPGFEERIRGRGLVVGEWAPQVEILRHPSTGGFMTHCGWSSLMEGMSAGVPFMACPMLLDQGLNSRLVCEELQVGVEVRRVDEGLLKWEEICRAVRTAMVDEEGTRVRTKASEIGQTFKSKISQDAYLKEFVGHLQSMVSKKM</sequence>
<feature type="domain" description="Glycosyltransferase N-terminal" evidence="3">
    <location>
        <begin position="38"/>
        <end position="162"/>
    </location>
</feature>
<evidence type="ECO:0000256" key="1">
    <source>
        <dbReference type="ARBA" id="ARBA00009995"/>
    </source>
</evidence>
<accession>A0A0D6R7K6</accession>